<organism evidence="1 2">
    <name type="scientific">Dermatophagoides pteronyssinus</name>
    <name type="common">European house dust mite</name>
    <dbReference type="NCBI Taxonomy" id="6956"/>
    <lineage>
        <taxon>Eukaryota</taxon>
        <taxon>Metazoa</taxon>
        <taxon>Ecdysozoa</taxon>
        <taxon>Arthropoda</taxon>
        <taxon>Chelicerata</taxon>
        <taxon>Arachnida</taxon>
        <taxon>Acari</taxon>
        <taxon>Acariformes</taxon>
        <taxon>Sarcoptiformes</taxon>
        <taxon>Astigmata</taxon>
        <taxon>Psoroptidia</taxon>
        <taxon>Analgoidea</taxon>
        <taxon>Pyroglyphidae</taxon>
        <taxon>Dermatophagoidinae</taxon>
        <taxon>Dermatophagoides</taxon>
    </lineage>
</organism>
<reference evidence="1 2" key="1">
    <citation type="journal article" date="2018" name="J. Allergy Clin. Immunol.">
        <title>High-quality assembly of Dermatophagoides pteronyssinus genome and transcriptome reveals a wide range of novel allergens.</title>
        <authorList>
            <person name="Liu X.Y."/>
            <person name="Yang K.Y."/>
            <person name="Wang M.Q."/>
            <person name="Kwok J.S."/>
            <person name="Zeng X."/>
            <person name="Yang Z."/>
            <person name="Xiao X.J."/>
            <person name="Lau C.P."/>
            <person name="Li Y."/>
            <person name="Huang Z.M."/>
            <person name="Ba J.G."/>
            <person name="Yim A.K."/>
            <person name="Ouyang C.Y."/>
            <person name="Ngai S.M."/>
            <person name="Chan T.F."/>
            <person name="Leung E.L."/>
            <person name="Liu L."/>
            <person name="Liu Z.G."/>
            <person name="Tsui S.K."/>
        </authorList>
    </citation>
    <scope>NUCLEOTIDE SEQUENCE [LARGE SCALE GENOMIC DNA]</scope>
    <source>
        <strain evidence="1">Derp</strain>
    </source>
</reference>
<comment type="caution">
    <text evidence="1">The sequence shown here is derived from an EMBL/GenBank/DDBJ whole genome shotgun (WGS) entry which is preliminary data.</text>
</comment>
<evidence type="ECO:0000313" key="1">
    <source>
        <dbReference type="EMBL" id="KAH9422725.1"/>
    </source>
</evidence>
<dbReference type="EMBL" id="NJHN03000036">
    <property type="protein sequence ID" value="KAH9422725.1"/>
    <property type="molecule type" value="Genomic_DNA"/>
</dbReference>
<dbReference type="Proteomes" id="UP000887458">
    <property type="component" value="Unassembled WGS sequence"/>
</dbReference>
<proteinExistence type="predicted"/>
<sequence>MKCITFPIKIKYNIFTTIINTCGCKRARTKLVDRGLGVIVANTSYCTLASICNVHALRGAYRPTPANQTRLLAKKFNERFRYRFAATILCNCSSLINGNRIKFNASPIIILTLARFGQIPCRKQFCLAQRVNERNITISSAPGIRSFRNGDVGDGVLIVAVVVVVFKPTDDDDDDNDNGCGPIKKCISAISSHDNNRPILTCNDSIDDIFVVVVAAVLSTFQIHSFVVEVLNFLCDKIILIDFCFLKFPTRNGRTLK</sequence>
<protein>
    <submittedName>
        <fullName evidence="1">Uncharacterized protein</fullName>
    </submittedName>
</protein>
<keyword evidence="2" id="KW-1185">Reference proteome</keyword>
<accession>A0ABQ8JK05</accession>
<reference evidence="1 2" key="2">
    <citation type="journal article" date="2022" name="Mol. Biol. Evol.">
        <title>Comparative Genomics Reveals Insights into the Divergent Evolution of Astigmatic Mites and Household Pest Adaptations.</title>
        <authorList>
            <person name="Xiong Q."/>
            <person name="Wan A.T."/>
            <person name="Liu X."/>
            <person name="Fung C.S."/>
            <person name="Xiao X."/>
            <person name="Malainual N."/>
            <person name="Hou J."/>
            <person name="Wang L."/>
            <person name="Wang M."/>
            <person name="Yang K.Y."/>
            <person name="Cui Y."/>
            <person name="Leung E.L."/>
            <person name="Nong W."/>
            <person name="Shin S.K."/>
            <person name="Au S.W."/>
            <person name="Jeong K.Y."/>
            <person name="Chew F.T."/>
            <person name="Hui J.H."/>
            <person name="Leung T.F."/>
            <person name="Tungtrongchitr A."/>
            <person name="Zhong N."/>
            <person name="Liu Z."/>
            <person name="Tsui S.K."/>
        </authorList>
    </citation>
    <scope>NUCLEOTIDE SEQUENCE [LARGE SCALE GENOMIC DNA]</scope>
    <source>
        <strain evidence="1">Derp</strain>
    </source>
</reference>
<gene>
    <name evidence="1" type="ORF">DERP_003404</name>
</gene>
<name>A0ABQ8JK05_DERPT</name>
<evidence type="ECO:0000313" key="2">
    <source>
        <dbReference type="Proteomes" id="UP000887458"/>
    </source>
</evidence>